<dbReference type="SUPFAM" id="SSF50199">
    <property type="entry name" value="Staphylococcal nuclease"/>
    <property type="match status" value="1"/>
</dbReference>
<evidence type="ECO:0000256" key="4">
    <source>
        <dbReference type="SAM" id="Phobius"/>
    </source>
</evidence>
<dbReference type="Gene3D" id="2.40.50.90">
    <property type="match status" value="1"/>
</dbReference>
<dbReference type="PROSITE" id="PS50830">
    <property type="entry name" value="TNASE_3"/>
    <property type="match status" value="1"/>
</dbReference>
<dbReference type="SMART" id="SM00318">
    <property type="entry name" value="SNc"/>
    <property type="match status" value="1"/>
</dbReference>
<proteinExistence type="predicted"/>
<dbReference type="Proteomes" id="UP000186391">
    <property type="component" value="Unassembled WGS sequence"/>
</dbReference>
<evidence type="ECO:0000256" key="1">
    <source>
        <dbReference type="ARBA" id="ARBA00022722"/>
    </source>
</evidence>
<dbReference type="GO" id="GO:0004519">
    <property type="term" value="F:endonuclease activity"/>
    <property type="evidence" value="ECO:0007669"/>
    <property type="project" value="UniProtKB-KW"/>
</dbReference>
<gene>
    <name evidence="6" type="ORF">NIES592_15160</name>
</gene>
<keyword evidence="7" id="KW-1185">Reference proteome</keyword>
<dbReference type="EMBL" id="MRCA01000008">
    <property type="protein sequence ID" value="OKH12972.1"/>
    <property type="molecule type" value="Genomic_DNA"/>
</dbReference>
<dbReference type="InterPro" id="IPR016071">
    <property type="entry name" value="Staphylococal_nuclease_OB-fold"/>
</dbReference>
<keyword evidence="4" id="KW-0472">Membrane</keyword>
<reference evidence="6 7" key="1">
    <citation type="submission" date="2016-11" db="EMBL/GenBank/DDBJ databases">
        <title>Draft Genome Sequences of Nine Cyanobacterial Strains from Diverse Habitats.</title>
        <authorList>
            <person name="Zhu T."/>
            <person name="Hou S."/>
            <person name="Lu X."/>
            <person name="Hess W.R."/>
        </authorList>
    </citation>
    <scope>NUCLEOTIDE SEQUENCE [LARGE SCALE GENOMIC DNA]</scope>
    <source>
        <strain evidence="6 7">NIES-592</strain>
    </source>
</reference>
<evidence type="ECO:0000313" key="6">
    <source>
        <dbReference type="EMBL" id="OKH12972.1"/>
    </source>
</evidence>
<dbReference type="GO" id="GO:0016787">
    <property type="term" value="F:hydrolase activity"/>
    <property type="evidence" value="ECO:0007669"/>
    <property type="project" value="UniProtKB-KW"/>
</dbReference>
<comment type="caution">
    <text evidence="6">The sequence shown here is derived from an EMBL/GenBank/DDBJ whole genome shotgun (WGS) entry which is preliminary data.</text>
</comment>
<dbReference type="PANTHER" id="PTHR12302">
    <property type="entry name" value="EBNA2 BINDING PROTEIN P100"/>
    <property type="match status" value="1"/>
</dbReference>
<keyword evidence="2" id="KW-0255">Endonuclease</keyword>
<dbReference type="Pfam" id="PF00565">
    <property type="entry name" value="SNase"/>
    <property type="match status" value="1"/>
</dbReference>
<feature type="transmembrane region" description="Helical" evidence="4">
    <location>
        <begin position="12"/>
        <end position="32"/>
    </location>
</feature>
<evidence type="ECO:0000259" key="5">
    <source>
        <dbReference type="PROSITE" id="PS50830"/>
    </source>
</evidence>
<dbReference type="PROSITE" id="PS51257">
    <property type="entry name" value="PROKAR_LIPOPROTEIN"/>
    <property type="match status" value="1"/>
</dbReference>
<feature type="domain" description="TNase-like" evidence="5">
    <location>
        <begin position="38"/>
        <end position="176"/>
    </location>
</feature>
<dbReference type="RefSeq" id="WP_062246844.1">
    <property type="nucleotide sequence ID" value="NZ_MRCA01000008.1"/>
</dbReference>
<evidence type="ECO:0000256" key="2">
    <source>
        <dbReference type="ARBA" id="ARBA00022759"/>
    </source>
</evidence>
<keyword evidence="4" id="KW-0812">Transmembrane</keyword>
<evidence type="ECO:0000313" key="7">
    <source>
        <dbReference type="Proteomes" id="UP000186391"/>
    </source>
</evidence>
<evidence type="ECO:0000256" key="3">
    <source>
        <dbReference type="ARBA" id="ARBA00022801"/>
    </source>
</evidence>
<accession>A0A1U7GX81</accession>
<dbReference type="InterPro" id="IPR035437">
    <property type="entry name" value="SNase_OB-fold_sf"/>
</dbReference>
<dbReference type="AlphaFoldDB" id="A0A1U7GX81"/>
<sequence length="195" mass="22234">MNFSVVKISKQPLLWLCTAILIFGLMGCDRLFPSGDMVERVSDGDTLRIKDTKGNEFTVRFACVDAPEIPHSTKERQSKAASDRNQFTWGTKAQARVQELINQAGDRVNLTVTDSDRYGRKVAEVRLRNGTFIQELLVREGLALVYRPYLNKCPSKEIIQQAETEAKANQRGVWSDAKFVKPWEYRSLYKLKSQS</sequence>
<dbReference type="OrthoDB" id="465137at2"/>
<dbReference type="PANTHER" id="PTHR12302:SF3">
    <property type="entry name" value="SERINE_THREONINE-PROTEIN KINASE 31"/>
    <property type="match status" value="1"/>
</dbReference>
<keyword evidence="1" id="KW-0540">Nuclease</keyword>
<name>A0A1U7GX81_9CYAN</name>
<protein>
    <submittedName>
        <fullName evidence="6">Nuclease</fullName>
    </submittedName>
</protein>
<keyword evidence="4" id="KW-1133">Transmembrane helix</keyword>
<keyword evidence="3" id="KW-0378">Hydrolase</keyword>
<organism evidence="6 7">
    <name type="scientific">Fischerella major NIES-592</name>
    <dbReference type="NCBI Taxonomy" id="210994"/>
    <lineage>
        <taxon>Bacteria</taxon>
        <taxon>Bacillati</taxon>
        <taxon>Cyanobacteriota</taxon>
        <taxon>Cyanophyceae</taxon>
        <taxon>Nostocales</taxon>
        <taxon>Hapalosiphonaceae</taxon>
        <taxon>Fischerella</taxon>
    </lineage>
</organism>